<sequence length="334" mass="35487">MACGSGIGSCPTEQCCSSGGQCGTGSTYCAGPDCQLAYGPACDGNVPYGQSATLCGAGLYHCTTPGVIALTFDDGPYNFTKMVLATLAKYNVSATFFINGNSLGKGRIDDPTTPWPQILKNMYAAGHQLASHTWTHQDLTSLPTDLMQNQVIYNEMAFRNIFGFFPTYLRPPYGYCSGSSNCSPYLTSMGYHIIYWDVDTKDYLNDDPTLIINSENYFAGNTSSPASGHSYIPLAHDIHLNTALTLVAYMLDTLNARGYKAVTVGECLGDPRANCTGTVTNVALSQVASTSHPGVSSTTLTPVPTSDGNGLFASLRTASTLILWASAVIVSELL</sequence>
<feature type="domain" description="Chitin-binding type-1" evidence="9">
    <location>
        <begin position="1"/>
        <end position="44"/>
    </location>
</feature>
<dbReference type="PANTHER" id="PTHR46471:SF2">
    <property type="entry name" value="CHITIN DEACETYLASE-RELATED"/>
    <property type="match status" value="1"/>
</dbReference>
<organism evidence="11 12">
    <name type="scientific">Mollisia scopiformis</name>
    <name type="common">Conifer needle endophyte fungus</name>
    <name type="synonym">Phialocephala scopiformis</name>
    <dbReference type="NCBI Taxonomy" id="149040"/>
    <lineage>
        <taxon>Eukaryota</taxon>
        <taxon>Fungi</taxon>
        <taxon>Dikarya</taxon>
        <taxon>Ascomycota</taxon>
        <taxon>Pezizomycotina</taxon>
        <taxon>Leotiomycetes</taxon>
        <taxon>Helotiales</taxon>
        <taxon>Mollisiaceae</taxon>
        <taxon>Mollisia</taxon>
    </lineage>
</organism>
<dbReference type="InterPro" id="IPR001002">
    <property type="entry name" value="Chitin-bd_1"/>
</dbReference>
<feature type="disulfide bond" evidence="8">
    <location>
        <begin position="15"/>
        <end position="29"/>
    </location>
</feature>
<dbReference type="RefSeq" id="XP_018067349.1">
    <property type="nucleotide sequence ID" value="XM_018217763.1"/>
</dbReference>
<dbReference type="GeneID" id="28827489"/>
<keyword evidence="8" id="KW-1015">Disulfide bond</keyword>
<dbReference type="InterPro" id="IPR011330">
    <property type="entry name" value="Glyco_hydro/deAcase_b/a-brl"/>
</dbReference>
<dbReference type="InterPro" id="IPR018371">
    <property type="entry name" value="Chitin-binding_1_CS"/>
</dbReference>
<comment type="cofactor">
    <cofactor evidence="1">
        <name>Co(2+)</name>
        <dbReference type="ChEBI" id="CHEBI:48828"/>
    </cofactor>
</comment>
<proteinExistence type="predicted"/>
<dbReference type="InterPro" id="IPR002509">
    <property type="entry name" value="NODB_dom"/>
</dbReference>
<evidence type="ECO:0000313" key="11">
    <source>
        <dbReference type="EMBL" id="KUJ12994.1"/>
    </source>
</evidence>
<dbReference type="OrthoDB" id="407355at2759"/>
<dbReference type="PROSITE" id="PS00026">
    <property type="entry name" value="CHIT_BIND_I_1"/>
    <property type="match status" value="1"/>
</dbReference>
<dbReference type="AlphaFoldDB" id="A0A194WZ64"/>
<dbReference type="KEGG" id="psco:LY89DRAFT_709472"/>
<evidence type="ECO:0000259" key="10">
    <source>
        <dbReference type="PROSITE" id="PS51677"/>
    </source>
</evidence>
<reference evidence="11 12" key="1">
    <citation type="submission" date="2015-10" db="EMBL/GenBank/DDBJ databases">
        <title>Full genome of DAOMC 229536 Phialocephala scopiformis, a fungal endophyte of spruce producing the potent anti-insectan compound rugulosin.</title>
        <authorList>
            <consortium name="DOE Joint Genome Institute"/>
            <person name="Walker A.K."/>
            <person name="Frasz S.L."/>
            <person name="Seifert K.A."/>
            <person name="Miller J.D."/>
            <person name="Mondo S.J."/>
            <person name="Labutti K."/>
            <person name="Lipzen A."/>
            <person name="Dockter R."/>
            <person name="Kennedy M."/>
            <person name="Grigoriev I.V."/>
            <person name="Spatafora J.W."/>
        </authorList>
    </citation>
    <scope>NUCLEOTIDE SEQUENCE [LARGE SCALE GENOMIC DNA]</scope>
    <source>
        <strain evidence="11 12">CBS 120377</strain>
    </source>
</reference>
<keyword evidence="5 11" id="KW-0378">Hydrolase</keyword>
<dbReference type="Pfam" id="PF01522">
    <property type="entry name" value="Polysacc_deac_1"/>
    <property type="match status" value="1"/>
</dbReference>
<dbReference type="SUPFAM" id="SSF88713">
    <property type="entry name" value="Glycoside hydrolase/deacetylase"/>
    <property type="match status" value="1"/>
</dbReference>
<keyword evidence="4" id="KW-0732">Signal</keyword>
<dbReference type="EMBL" id="KQ947423">
    <property type="protein sequence ID" value="KUJ12994.1"/>
    <property type="molecule type" value="Genomic_DNA"/>
</dbReference>
<dbReference type="GO" id="GO:0005975">
    <property type="term" value="P:carbohydrate metabolic process"/>
    <property type="evidence" value="ECO:0007669"/>
    <property type="project" value="InterPro"/>
</dbReference>
<name>A0A194WZ64_MOLSC</name>
<dbReference type="GO" id="GO:0046872">
    <property type="term" value="F:metal ion binding"/>
    <property type="evidence" value="ECO:0007669"/>
    <property type="project" value="UniProtKB-KW"/>
</dbReference>
<comment type="caution">
    <text evidence="8">Lacks conserved residue(s) required for the propagation of feature annotation.</text>
</comment>
<feature type="domain" description="NodB homology" evidence="10">
    <location>
        <begin position="66"/>
        <end position="262"/>
    </location>
</feature>
<evidence type="ECO:0000256" key="6">
    <source>
        <dbReference type="ARBA" id="ARBA00023277"/>
    </source>
</evidence>
<dbReference type="InParanoid" id="A0A194WZ64"/>
<accession>A0A194WZ64</accession>
<dbReference type="CDD" id="cd10951">
    <property type="entry name" value="CE4_ClCDA_like"/>
    <property type="match status" value="1"/>
</dbReference>
<dbReference type="GO" id="GO:0016810">
    <property type="term" value="F:hydrolase activity, acting on carbon-nitrogen (but not peptide) bonds"/>
    <property type="evidence" value="ECO:0007669"/>
    <property type="project" value="InterPro"/>
</dbReference>
<protein>
    <submittedName>
        <fullName evidence="11">Glycoside hydrolase/deacetylase</fullName>
    </submittedName>
</protein>
<dbReference type="InterPro" id="IPR036861">
    <property type="entry name" value="Endochitinase-like_sf"/>
</dbReference>
<keyword evidence="3" id="KW-0479">Metal-binding</keyword>
<gene>
    <name evidence="11" type="ORF">LY89DRAFT_709472</name>
</gene>
<dbReference type="STRING" id="149040.A0A194WZ64"/>
<keyword evidence="7" id="KW-0170">Cobalt</keyword>
<dbReference type="PROSITE" id="PS51677">
    <property type="entry name" value="NODB"/>
    <property type="match status" value="1"/>
</dbReference>
<dbReference type="PROSITE" id="PS50941">
    <property type="entry name" value="CHIT_BIND_I_2"/>
    <property type="match status" value="1"/>
</dbReference>
<feature type="disulfide bond" evidence="8">
    <location>
        <begin position="10"/>
        <end position="22"/>
    </location>
</feature>
<dbReference type="FunCoup" id="A0A194WZ64">
    <property type="interactions" value="41"/>
</dbReference>
<evidence type="ECO:0000256" key="1">
    <source>
        <dbReference type="ARBA" id="ARBA00001941"/>
    </source>
</evidence>
<evidence type="ECO:0000256" key="8">
    <source>
        <dbReference type="PROSITE-ProRule" id="PRU00261"/>
    </source>
</evidence>
<evidence type="ECO:0000256" key="5">
    <source>
        <dbReference type="ARBA" id="ARBA00022801"/>
    </source>
</evidence>
<evidence type="ECO:0000259" key="9">
    <source>
        <dbReference type="PROSITE" id="PS50941"/>
    </source>
</evidence>
<evidence type="ECO:0000256" key="7">
    <source>
        <dbReference type="ARBA" id="ARBA00023285"/>
    </source>
</evidence>
<keyword evidence="2 8" id="KW-0147">Chitin-binding</keyword>
<dbReference type="CDD" id="cd00035">
    <property type="entry name" value="ChtBD1"/>
    <property type="match status" value="1"/>
</dbReference>
<evidence type="ECO:0000256" key="2">
    <source>
        <dbReference type="ARBA" id="ARBA00022669"/>
    </source>
</evidence>
<dbReference type="Gene3D" id="3.30.60.10">
    <property type="entry name" value="Endochitinase-like"/>
    <property type="match status" value="1"/>
</dbReference>
<keyword evidence="6" id="KW-0119">Carbohydrate metabolism</keyword>
<dbReference type="Proteomes" id="UP000070700">
    <property type="component" value="Unassembled WGS sequence"/>
</dbReference>
<dbReference type="GO" id="GO:0008061">
    <property type="term" value="F:chitin binding"/>
    <property type="evidence" value="ECO:0007669"/>
    <property type="project" value="UniProtKB-UniRule"/>
</dbReference>
<keyword evidence="12" id="KW-1185">Reference proteome</keyword>
<evidence type="ECO:0000256" key="4">
    <source>
        <dbReference type="ARBA" id="ARBA00022729"/>
    </source>
</evidence>
<evidence type="ECO:0000256" key="3">
    <source>
        <dbReference type="ARBA" id="ARBA00022723"/>
    </source>
</evidence>
<dbReference type="PANTHER" id="PTHR46471">
    <property type="entry name" value="CHITIN DEACETYLASE"/>
    <property type="match status" value="1"/>
</dbReference>
<evidence type="ECO:0000313" key="12">
    <source>
        <dbReference type="Proteomes" id="UP000070700"/>
    </source>
</evidence>
<dbReference type="Gene3D" id="3.20.20.370">
    <property type="entry name" value="Glycoside hydrolase/deacetylase"/>
    <property type="match status" value="1"/>
</dbReference>